<comment type="similarity">
    <text evidence="2">Belongs to the AB hydrolase superfamily. FUS2 hydrolase family.</text>
</comment>
<reference evidence="6 7" key="1">
    <citation type="submission" date="2024-04" db="EMBL/GenBank/DDBJ databases">
        <title>Human intestinal bacterial collection.</title>
        <authorList>
            <person name="Pauvert C."/>
            <person name="Hitch T.C.A."/>
            <person name="Clavel T."/>
        </authorList>
    </citation>
    <scope>NUCLEOTIDE SEQUENCE [LARGE SCALE GENOMIC DNA]</scope>
    <source>
        <strain evidence="6 7">CLA-AA-H145</strain>
    </source>
</reference>
<dbReference type="PANTHER" id="PTHR22946">
    <property type="entry name" value="DIENELACTONE HYDROLASE DOMAIN-CONTAINING PROTEIN-RELATED"/>
    <property type="match status" value="1"/>
</dbReference>
<feature type="domain" description="AB hydrolase-1" evidence="4">
    <location>
        <begin position="55"/>
        <end position="159"/>
    </location>
</feature>
<sequence>MKKIICIALTALLMALKANAQESVLKIPYGKGEGKSIYGIISKPTTGKKHGIAIVSHGFNGSHHFGRDYFKTLNELGYAVYTFDFPNGSVNSLSGNNTLEMSVSNEKEALKAIIRHFRSCQDIDKKRIVLIGESQGGLVSALAAAERKRQISSLILIYPALCIPDNWNQRYPTPNDIPDVSEIWGVKLGKAFMLDLRHMDVYHTIGKYRGPVLIIHGTDDPVVPIDYSKRAALTYRNAQLRIINKAGHGFNPQQRIMANQYVRQFLSNQ</sequence>
<name>A0ABV1FMZ8_9BACT</name>
<gene>
    <name evidence="6" type="ORF">AAAT34_01780</name>
</gene>
<comment type="caution">
    <text evidence="6">The sequence shown here is derived from an EMBL/GenBank/DDBJ whole genome shotgun (WGS) entry which is preliminary data.</text>
</comment>
<dbReference type="Pfam" id="PF00561">
    <property type="entry name" value="Abhydrolase_1"/>
    <property type="match status" value="1"/>
</dbReference>
<organism evidence="6 7">
    <name type="scientific">Hallella faecis</name>
    <dbReference type="NCBI Taxonomy" id="2841596"/>
    <lineage>
        <taxon>Bacteria</taxon>
        <taxon>Pseudomonadati</taxon>
        <taxon>Bacteroidota</taxon>
        <taxon>Bacteroidia</taxon>
        <taxon>Bacteroidales</taxon>
        <taxon>Prevotellaceae</taxon>
        <taxon>Hallella</taxon>
    </lineage>
</organism>
<accession>A0ABV1FMZ8</accession>
<feature type="signal peptide" evidence="3">
    <location>
        <begin position="1"/>
        <end position="20"/>
    </location>
</feature>
<dbReference type="Proteomes" id="UP001487296">
    <property type="component" value="Unassembled WGS sequence"/>
</dbReference>
<evidence type="ECO:0000313" key="7">
    <source>
        <dbReference type="Proteomes" id="UP001487296"/>
    </source>
</evidence>
<dbReference type="PANTHER" id="PTHR22946:SF9">
    <property type="entry name" value="POLYKETIDE TRANSFERASE AF380"/>
    <property type="match status" value="1"/>
</dbReference>
<dbReference type="Gene3D" id="3.40.50.1820">
    <property type="entry name" value="alpha/beta hydrolase"/>
    <property type="match status" value="1"/>
</dbReference>
<evidence type="ECO:0000256" key="2">
    <source>
        <dbReference type="ARBA" id="ARBA00038115"/>
    </source>
</evidence>
<dbReference type="InterPro" id="IPR029058">
    <property type="entry name" value="AB_hydrolase_fold"/>
</dbReference>
<dbReference type="InterPro" id="IPR013595">
    <property type="entry name" value="Pept_S33_TAP-like_C"/>
</dbReference>
<dbReference type="GO" id="GO:0016787">
    <property type="term" value="F:hydrolase activity"/>
    <property type="evidence" value="ECO:0007669"/>
    <property type="project" value="UniProtKB-KW"/>
</dbReference>
<dbReference type="RefSeq" id="WP_215758775.1">
    <property type="nucleotide sequence ID" value="NZ_JAHKBE010000002.1"/>
</dbReference>
<keyword evidence="3" id="KW-0732">Signal</keyword>
<protein>
    <submittedName>
        <fullName evidence="6">Alpha/beta fold hydrolase</fullName>
    </submittedName>
</protein>
<evidence type="ECO:0000256" key="1">
    <source>
        <dbReference type="ARBA" id="ARBA00022801"/>
    </source>
</evidence>
<dbReference type="InterPro" id="IPR050261">
    <property type="entry name" value="FrsA_esterase"/>
</dbReference>
<feature type="domain" description="Peptidase S33 tripeptidyl aminopeptidase-like C-terminal" evidence="5">
    <location>
        <begin position="210"/>
        <end position="268"/>
    </location>
</feature>
<dbReference type="Pfam" id="PF08386">
    <property type="entry name" value="Abhydrolase_4"/>
    <property type="match status" value="1"/>
</dbReference>
<keyword evidence="1 6" id="KW-0378">Hydrolase</keyword>
<evidence type="ECO:0000313" key="6">
    <source>
        <dbReference type="EMBL" id="MEQ2485782.1"/>
    </source>
</evidence>
<evidence type="ECO:0000256" key="3">
    <source>
        <dbReference type="SAM" id="SignalP"/>
    </source>
</evidence>
<dbReference type="EMBL" id="JBBNFP010000003">
    <property type="protein sequence ID" value="MEQ2485782.1"/>
    <property type="molecule type" value="Genomic_DNA"/>
</dbReference>
<dbReference type="SUPFAM" id="SSF53474">
    <property type="entry name" value="alpha/beta-Hydrolases"/>
    <property type="match status" value="1"/>
</dbReference>
<dbReference type="InterPro" id="IPR000073">
    <property type="entry name" value="AB_hydrolase_1"/>
</dbReference>
<feature type="chain" id="PRO_5046710555" evidence="3">
    <location>
        <begin position="21"/>
        <end position="269"/>
    </location>
</feature>
<proteinExistence type="inferred from homology"/>
<evidence type="ECO:0000259" key="5">
    <source>
        <dbReference type="Pfam" id="PF08386"/>
    </source>
</evidence>
<keyword evidence="7" id="KW-1185">Reference proteome</keyword>
<evidence type="ECO:0000259" key="4">
    <source>
        <dbReference type="Pfam" id="PF00561"/>
    </source>
</evidence>